<sequence>MKINISDIVTLKKPHPSKTEKWEVIRVGVIYKLKSLSVENLIIELKPKILEKSIKTIESRE</sequence>
<dbReference type="OrthoDB" id="400188at2"/>
<dbReference type="InterPro" id="IPR009296">
    <property type="entry name" value="DUF951"/>
</dbReference>
<gene>
    <name evidence="1" type="ORF">SSABA_v1c08280</name>
</gene>
<organism evidence="1 2">
    <name type="scientific">Spiroplasma sabaudiense Ar-1343</name>
    <dbReference type="NCBI Taxonomy" id="1276257"/>
    <lineage>
        <taxon>Bacteria</taxon>
        <taxon>Bacillati</taxon>
        <taxon>Mycoplasmatota</taxon>
        <taxon>Mollicutes</taxon>
        <taxon>Entomoplasmatales</taxon>
        <taxon>Spiroplasmataceae</taxon>
        <taxon>Spiroplasma</taxon>
    </lineage>
</organism>
<dbReference type="Pfam" id="PF06107">
    <property type="entry name" value="DUF951"/>
    <property type="match status" value="1"/>
</dbReference>
<dbReference type="AlphaFoldDB" id="W6AB21"/>
<dbReference type="HOGENOM" id="CLU_180138_0_2_14"/>
<dbReference type="Proteomes" id="UP000019265">
    <property type="component" value="Chromosome"/>
</dbReference>
<dbReference type="EMBL" id="CP006934">
    <property type="protein sequence ID" value="AHI54227.1"/>
    <property type="molecule type" value="Genomic_DNA"/>
</dbReference>
<dbReference type="PATRIC" id="fig|1276257.3.peg.840"/>
<name>W6AB21_9MOLU</name>
<accession>W6AB21</accession>
<keyword evidence="2" id="KW-1185">Reference proteome</keyword>
<reference evidence="1 2" key="1">
    <citation type="journal article" date="2014" name="Genome Biol. Evol.">
        <title>Molecular evolution of the substrate utilization strategies and putative virulence factors in mosquito-associated Spiroplasma species.</title>
        <authorList>
            <person name="Chang T.H."/>
            <person name="Lo W.S."/>
            <person name="Ku C."/>
            <person name="Chen L.L."/>
            <person name="Kuo C.H."/>
        </authorList>
    </citation>
    <scope>NUCLEOTIDE SEQUENCE [LARGE SCALE GENOMIC DNA]</scope>
    <source>
        <strain evidence="1">Ar-1343</strain>
    </source>
</reference>
<dbReference type="RefSeq" id="WP_025251363.1">
    <property type="nucleotide sequence ID" value="NZ_CP006934.1"/>
</dbReference>
<protein>
    <recommendedName>
        <fullName evidence="3">DUF951 domain-containing protein</fullName>
    </recommendedName>
</protein>
<proteinExistence type="predicted"/>
<dbReference type="STRING" id="1276257.SSABA_v1c08280"/>
<dbReference type="KEGG" id="ssab:SSABA_v1c08280"/>
<evidence type="ECO:0000313" key="2">
    <source>
        <dbReference type="Proteomes" id="UP000019265"/>
    </source>
</evidence>
<dbReference type="eggNOG" id="COG4481">
    <property type="taxonomic scope" value="Bacteria"/>
</dbReference>
<evidence type="ECO:0000313" key="1">
    <source>
        <dbReference type="EMBL" id="AHI54227.1"/>
    </source>
</evidence>
<evidence type="ECO:0008006" key="3">
    <source>
        <dbReference type="Google" id="ProtNLM"/>
    </source>
</evidence>